<reference evidence="5 6" key="1">
    <citation type="submission" date="2019-02" db="EMBL/GenBank/DDBJ databases">
        <title>Genome sequencing of Clostridium botulinum clinical isolates.</title>
        <authorList>
            <person name="Brunt J."/>
            <person name="Van Vliet A.H.M."/>
            <person name="Stringer S.C."/>
            <person name="Grant K.A."/>
            <person name="Carter A.C."/>
            <person name="Peck M.W."/>
        </authorList>
    </citation>
    <scope>NUCLEOTIDE SEQUENCE [LARGE SCALE GENOMIC DNA]</scope>
    <source>
        <strain evidence="5 6">H113700579</strain>
    </source>
</reference>
<evidence type="ECO:0000313" key="5">
    <source>
        <dbReference type="EMBL" id="NFA42713.1"/>
    </source>
</evidence>
<evidence type="ECO:0000259" key="4">
    <source>
        <dbReference type="PROSITE" id="PS51206"/>
    </source>
</evidence>
<dbReference type="InterPro" id="IPR014015">
    <property type="entry name" value="Helicase_SF3_DNA-vir"/>
</dbReference>
<keyword evidence="2" id="KW-0378">Hydrolase</keyword>
<dbReference type="Proteomes" id="UP000472355">
    <property type="component" value="Unassembled WGS sequence"/>
</dbReference>
<name>A0A6M0SN50_CLOBO</name>
<dbReference type="GO" id="GO:0016787">
    <property type="term" value="F:hydrolase activity"/>
    <property type="evidence" value="ECO:0007669"/>
    <property type="project" value="UniProtKB-KW"/>
</dbReference>
<sequence length="595" mass="69234">MKKIKFDLEELETCFIALAYMFSNEEARKEYKILQLDNEIEYPSNELDIISSIITNHADDENILANFEVVKELKECGKHSEIIDYAFGGISQTYYKAFIDRINGNIDKLNDISLINYDDSKRAFISYVSGNLKALINSNNEYKFVKWNGRAWIMITDEESRIIYNDFIEKCELELKKSLTRLEKADYAKVSKKVHGWDSKNRVNEALDKLKRDKNHIVNLKSHNAKENIICSKNGMIIDLNTGEIKKSRRNDMILNTSKYKLVDKELAKKFIDEKLKLYEYVLGKERLNFLLDLISYKMLGKNLQLAIFMIGAGATGKSTFKNIIKDLFENNISNVPYEYFTLNHRGNDDKSRDDLLVSLNNKLWGISSEGEDDYIISQAKFKTILSNSTETARPTRGNLIEINLQKLDLLIDTNTIPKFGNFDDAVNRRLLFVRFLNKIPLEQRNSNFYREEIKPNFDYIFSYFIYRAIGMIDKEFIIPQCIKDDTISNVKEMDSLLKFSIEVIAPIDGFDLECEDVEKAYIKLCNDEDLNNIIPEQIIGTAKGYNFLINKLKDYKGYEDISRQRVSNGKYDKKYIIKGIAFLDDSKQENIFDR</sequence>
<feature type="domain" description="SF3 helicase" evidence="4">
    <location>
        <begin position="286"/>
        <end position="449"/>
    </location>
</feature>
<dbReference type="Gene3D" id="3.40.50.300">
    <property type="entry name" value="P-loop containing nucleotide triphosphate hydrolases"/>
    <property type="match status" value="1"/>
</dbReference>
<keyword evidence="3" id="KW-0067">ATP-binding</keyword>
<accession>A0A6M0SN50</accession>
<dbReference type="InterPro" id="IPR014818">
    <property type="entry name" value="Phage/plasmid_primase_P4_C"/>
</dbReference>
<evidence type="ECO:0000313" key="6">
    <source>
        <dbReference type="Proteomes" id="UP000472355"/>
    </source>
</evidence>
<keyword evidence="1" id="KW-0547">Nucleotide-binding</keyword>
<evidence type="ECO:0000256" key="1">
    <source>
        <dbReference type="ARBA" id="ARBA00022741"/>
    </source>
</evidence>
<dbReference type="InterPro" id="IPR051620">
    <property type="entry name" value="ORF904-like_C"/>
</dbReference>
<evidence type="ECO:0000256" key="2">
    <source>
        <dbReference type="ARBA" id="ARBA00022801"/>
    </source>
</evidence>
<dbReference type="PANTHER" id="PTHR35372">
    <property type="entry name" value="ATP BINDING PROTEIN-RELATED"/>
    <property type="match status" value="1"/>
</dbReference>
<comment type="caution">
    <text evidence="5">The sequence shown here is derived from an EMBL/GenBank/DDBJ whole genome shotgun (WGS) entry which is preliminary data.</text>
</comment>
<dbReference type="AlphaFoldDB" id="A0A6M0SN50"/>
<dbReference type="InterPro" id="IPR027417">
    <property type="entry name" value="P-loop_NTPase"/>
</dbReference>
<dbReference type="EMBL" id="SGKU01000021">
    <property type="protein sequence ID" value="NFA42713.1"/>
    <property type="molecule type" value="Genomic_DNA"/>
</dbReference>
<protein>
    <submittedName>
        <fullName evidence="5">ATPase</fullName>
    </submittedName>
</protein>
<evidence type="ECO:0000256" key="3">
    <source>
        <dbReference type="ARBA" id="ARBA00022840"/>
    </source>
</evidence>
<dbReference type="GO" id="GO:0005524">
    <property type="term" value="F:ATP binding"/>
    <property type="evidence" value="ECO:0007669"/>
    <property type="project" value="UniProtKB-KW"/>
</dbReference>
<dbReference type="PANTHER" id="PTHR35372:SF2">
    <property type="entry name" value="SF3 HELICASE DOMAIN-CONTAINING PROTEIN"/>
    <property type="match status" value="1"/>
</dbReference>
<dbReference type="Pfam" id="PF08706">
    <property type="entry name" value="D5_N"/>
    <property type="match status" value="1"/>
</dbReference>
<dbReference type="PROSITE" id="PS51206">
    <property type="entry name" value="SF3_HELICASE_1"/>
    <property type="match status" value="1"/>
</dbReference>
<organism evidence="5 6">
    <name type="scientific">Clostridium botulinum</name>
    <dbReference type="NCBI Taxonomy" id="1491"/>
    <lineage>
        <taxon>Bacteria</taxon>
        <taxon>Bacillati</taxon>
        <taxon>Bacillota</taxon>
        <taxon>Clostridia</taxon>
        <taxon>Eubacteriales</taxon>
        <taxon>Clostridiaceae</taxon>
        <taxon>Clostridium</taxon>
    </lineage>
</organism>
<proteinExistence type="predicted"/>
<gene>
    <name evidence="5" type="ORF">EXM65_09040</name>
</gene>